<dbReference type="OrthoDB" id="9808528at2"/>
<dbReference type="SMART" id="SM00116">
    <property type="entry name" value="CBS"/>
    <property type="match status" value="2"/>
</dbReference>
<dbReference type="Pfam" id="PF00929">
    <property type="entry name" value="RNase_T"/>
    <property type="match status" value="1"/>
</dbReference>
<dbReference type="Gene3D" id="3.30.420.10">
    <property type="entry name" value="Ribonuclease H-like superfamily/Ribonuclease H"/>
    <property type="match status" value="1"/>
</dbReference>
<dbReference type="Pfam" id="PF10335">
    <property type="entry name" value="DUF294_C"/>
    <property type="match status" value="1"/>
</dbReference>
<keyword evidence="9" id="KW-1185">Reference proteome</keyword>
<dbReference type="Pfam" id="PF00571">
    <property type="entry name" value="CBS"/>
    <property type="match status" value="2"/>
</dbReference>
<evidence type="ECO:0000259" key="7">
    <source>
        <dbReference type="PROSITE" id="PS51371"/>
    </source>
</evidence>
<dbReference type="InterPro" id="IPR036397">
    <property type="entry name" value="RNaseH_sf"/>
</dbReference>
<dbReference type="InterPro" id="IPR013520">
    <property type="entry name" value="Ribonucl_H"/>
</dbReference>
<dbReference type="InterPro" id="IPR046342">
    <property type="entry name" value="CBS_dom_sf"/>
</dbReference>
<dbReference type="InterPro" id="IPR000644">
    <property type="entry name" value="CBS_dom"/>
</dbReference>
<dbReference type="FunFam" id="3.30.420.10:FF:000045">
    <property type="entry name" value="3'-5' exonuclease DinG"/>
    <property type="match status" value="1"/>
</dbReference>
<dbReference type="SUPFAM" id="SSF54631">
    <property type="entry name" value="CBS-domain pair"/>
    <property type="match status" value="1"/>
</dbReference>
<accession>A0A4R3LP20</accession>
<dbReference type="AlphaFoldDB" id="A0A4R3LP20"/>
<dbReference type="InterPro" id="IPR018821">
    <property type="entry name" value="DUF294_put_nucleoTrafse_sb-bd"/>
</dbReference>
<evidence type="ECO:0000256" key="3">
    <source>
        <dbReference type="ARBA" id="ARBA00022839"/>
    </source>
</evidence>
<dbReference type="CDD" id="cd06127">
    <property type="entry name" value="DEDDh"/>
    <property type="match status" value="1"/>
</dbReference>
<dbReference type="GO" id="GO:0006259">
    <property type="term" value="P:DNA metabolic process"/>
    <property type="evidence" value="ECO:0007669"/>
    <property type="project" value="UniProtKB-ARBA"/>
</dbReference>
<name>A0A4R3LP20_9HYPH</name>
<evidence type="ECO:0000256" key="6">
    <source>
        <dbReference type="PROSITE-ProRule" id="PRU00703"/>
    </source>
</evidence>
<dbReference type="PANTHER" id="PTHR30231">
    <property type="entry name" value="DNA POLYMERASE III SUBUNIT EPSILON"/>
    <property type="match status" value="1"/>
</dbReference>
<feature type="domain" description="CBS" evidence="7">
    <location>
        <begin position="323"/>
        <end position="380"/>
    </location>
</feature>
<dbReference type="SMART" id="SM00479">
    <property type="entry name" value="EXOIII"/>
    <property type="match status" value="1"/>
</dbReference>
<dbReference type="SUPFAM" id="SSF53098">
    <property type="entry name" value="Ribonuclease H-like"/>
    <property type="match status" value="1"/>
</dbReference>
<proteinExistence type="predicted"/>
<evidence type="ECO:0000256" key="1">
    <source>
        <dbReference type="ARBA" id="ARBA00022722"/>
    </source>
</evidence>
<evidence type="ECO:0000313" key="9">
    <source>
        <dbReference type="Proteomes" id="UP000294664"/>
    </source>
</evidence>
<dbReference type="Gene3D" id="3.10.580.10">
    <property type="entry name" value="CBS-domain"/>
    <property type="match status" value="1"/>
</dbReference>
<dbReference type="GO" id="GO:0008408">
    <property type="term" value="F:3'-5' exonuclease activity"/>
    <property type="evidence" value="ECO:0007669"/>
    <property type="project" value="TreeGrafter"/>
</dbReference>
<dbReference type="GO" id="GO:0003676">
    <property type="term" value="F:nucleic acid binding"/>
    <property type="evidence" value="ECO:0007669"/>
    <property type="project" value="InterPro"/>
</dbReference>
<dbReference type="InterPro" id="IPR012337">
    <property type="entry name" value="RNaseH-like_sf"/>
</dbReference>
<dbReference type="InterPro" id="IPR005105">
    <property type="entry name" value="GlnD_Uridyltrans_N"/>
</dbReference>
<comment type="subunit">
    <text evidence="5">DNA polymerase III contains a core (composed of alpha, epsilon and theta chains) that associates with a tau subunit. This core dimerizes to form the POLIII' complex. PolIII' associates with the gamma complex (composed of gamma, delta, delta', psi and chi chains) and with the beta chain to form the complete DNA polymerase III complex.</text>
</comment>
<dbReference type="EMBL" id="SMAI01000014">
    <property type="protein sequence ID" value="TCT02223.1"/>
    <property type="molecule type" value="Genomic_DNA"/>
</dbReference>
<dbReference type="PANTHER" id="PTHR30231:SF4">
    <property type="entry name" value="PROTEIN NEN2"/>
    <property type="match status" value="1"/>
</dbReference>
<evidence type="ECO:0000256" key="2">
    <source>
        <dbReference type="ARBA" id="ARBA00022801"/>
    </source>
</evidence>
<evidence type="ECO:0000256" key="5">
    <source>
        <dbReference type="ARBA" id="ARBA00026073"/>
    </source>
</evidence>
<keyword evidence="1" id="KW-0540">Nuclease</keyword>
<organism evidence="8 9">
    <name type="scientific">Aquabacter spiritensis</name>
    <dbReference type="NCBI Taxonomy" id="933073"/>
    <lineage>
        <taxon>Bacteria</taxon>
        <taxon>Pseudomonadati</taxon>
        <taxon>Pseudomonadota</taxon>
        <taxon>Alphaproteobacteria</taxon>
        <taxon>Hyphomicrobiales</taxon>
        <taxon>Xanthobacteraceae</taxon>
        <taxon>Aquabacter</taxon>
    </lineage>
</organism>
<evidence type="ECO:0000313" key="8">
    <source>
        <dbReference type="EMBL" id="TCT02223.1"/>
    </source>
</evidence>
<dbReference type="PROSITE" id="PS51371">
    <property type="entry name" value="CBS"/>
    <property type="match status" value="2"/>
</dbReference>
<protein>
    <submittedName>
        <fullName evidence="8">DNA polymerase-3 subunit epsilon/CBS domain-containing protein</fullName>
    </submittedName>
</protein>
<dbReference type="GO" id="GO:0008773">
    <property type="term" value="F:[protein-PII] uridylyltransferase activity"/>
    <property type="evidence" value="ECO:0007669"/>
    <property type="project" value="InterPro"/>
</dbReference>
<dbReference type="Pfam" id="PF03445">
    <property type="entry name" value="DUF294"/>
    <property type="match status" value="1"/>
</dbReference>
<keyword evidence="2" id="KW-0378">Hydrolase</keyword>
<evidence type="ECO:0000256" key="4">
    <source>
        <dbReference type="ARBA" id="ARBA00025483"/>
    </source>
</evidence>
<sequence length="721" mass="75504">MDAPLTSSPLTSTPLLGLDWVALDTETTSLDPRVARIVEIAVLPGRGIAAEPAGAESHRVAPGVAIPQAATRVHGIDDAALAAAPPFGDVWHRLAPLLTGRILIGHTLGYDIAVLERECGRAGLPFEAPRRLDVRLLAHVVHPGLADVSLDALASFFEVTPGPRHSALGDAETAARLFAVFVPLLREAGIRTLGEAEAACRSRPDVMEAHHRAGYAEPAAAPAASHAAQMRAAEALVRIDSQLYRHRIRDVMTVPPFALPGHTTVAAAVRLMAERGLGSVLVRGETDAPLAPADTGIVTERDILRGLTRYGAGLLERPVSDLASRPVGGLPADAFLYRAAGRMQRRGIRHLAALDAAGEICGMLSVRDVLRPRVGGSFALDDAITAGEDPAELAKTWAGLPLVAGGLVADGVPARDVAAVISSELGALTARAAELAEAELGPPPAPYALLVLGSAGRGESLLAMDQDNALLIDAPPGQDVDGWFAAFGARVADILHAVGVPYCPGGVMAREADWRGTPQSWRHRLEGWIRRARPQDLLSVDIFYDFACVHGAPAPAAALFADAYAATRGHFDFLKLLAEAGGESPAALGLFGAIRTENGRVDLKRCGLFPIVRAARILAIAHGVRAHATPARLDGLAQAGLGAARDLSDLIHAHAILLAEILHQQIEDAGRGVAPSNKVEPGRLDATRRATLKEALRIAAGADAVLHTLLMAQRTPDAGGR</sequence>
<dbReference type="Proteomes" id="UP000294664">
    <property type="component" value="Unassembled WGS sequence"/>
</dbReference>
<dbReference type="RefSeq" id="WP_132034336.1">
    <property type="nucleotide sequence ID" value="NZ_SMAI01000014.1"/>
</dbReference>
<comment type="caution">
    <text evidence="8">The sequence shown here is derived from an EMBL/GenBank/DDBJ whole genome shotgun (WGS) entry which is preliminary data.</text>
</comment>
<keyword evidence="3" id="KW-0269">Exonuclease</keyword>
<dbReference type="CDD" id="cd05401">
    <property type="entry name" value="NT_GlnE_GlnD_like"/>
    <property type="match status" value="1"/>
</dbReference>
<gene>
    <name evidence="8" type="ORF">EDC64_11484</name>
</gene>
<reference evidence="8 9" key="1">
    <citation type="submission" date="2019-03" db="EMBL/GenBank/DDBJ databases">
        <title>Genomic Encyclopedia of Type Strains, Phase IV (KMG-IV): sequencing the most valuable type-strain genomes for metagenomic binning, comparative biology and taxonomic classification.</title>
        <authorList>
            <person name="Goeker M."/>
        </authorList>
    </citation>
    <scope>NUCLEOTIDE SEQUENCE [LARGE SCALE GENOMIC DNA]</scope>
    <source>
        <strain evidence="8 9">DSM 9035</strain>
    </source>
</reference>
<keyword evidence="6" id="KW-0129">CBS domain</keyword>
<feature type="domain" description="CBS" evidence="7">
    <location>
        <begin position="252"/>
        <end position="314"/>
    </location>
</feature>
<comment type="function">
    <text evidence="4">DNA polymerase III is a complex, multichain enzyme responsible for most of the replicative synthesis in bacteria. The epsilon subunit contain the editing function and is a proofreading 3'-5' exonuclease.</text>
</comment>